<protein>
    <submittedName>
        <fullName evidence="2">Uncharacterized protein</fullName>
    </submittedName>
</protein>
<evidence type="ECO:0000313" key="2">
    <source>
        <dbReference type="EMBL" id="MET4578032.1"/>
    </source>
</evidence>
<feature type="region of interest" description="Disordered" evidence="1">
    <location>
        <begin position="11"/>
        <end position="73"/>
    </location>
</feature>
<evidence type="ECO:0000256" key="1">
    <source>
        <dbReference type="SAM" id="MobiDB-lite"/>
    </source>
</evidence>
<comment type="caution">
    <text evidence="2">The sequence shown here is derived from an EMBL/GenBank/DDBJ whole genome shotgun (WGS) entry which is preliminary data.</text>
</comment>
<organism evidence="2 3">
    <name type="scientific">Ottowia thiooxydans</name>
    <dbReference type="NCBI Taxonomy" id="219182"/>
    <lineage>
        <taxon>Bacteria</taxon>
        <taxon>Pseudomonadati</taxon>
        <taxon>Pseudomonadota</taxon>
        <taxon>Betaproteobacteria</taxon>
        <taxon>Burkholderiales</taxon>
        <taxon>Comamonadaceae</taxon>
        <taxon>Ottowia</taxon>
    </lineage>
</organism>
<evidence type="ECO:0000313" key="3">
    <source>
        <dbReference type="Proteomes" id="UP001549320"/>
    </source>
</evidence>
<keyword evidence="3" id="KW-1185">Reference proteome</keyword>
<proteinExistence type="predicted"/>
<feature type="region of interest" description="Disordered" evidence="1">
    <location>
        <begin position="180"/>
        <end position="201"/>
    </location>
</feature>
<dbReference type="EMBL" id="JBEPSH010000006">
    <property type="protein sequence ID" value="MET4578032.1"/>
    <property type="molecule type" value="Genomic_DNA"/>
</dbReference>
<feature type="compositionally biased region" description="Polar residues" evidence="1">
    <location>
        <begin position="11"/>
        <end position="20"/>
    </location>
</feature>
<name>A0ABV2QAR5_9BURK</name>
<dbReference type="RefSeq" id="WP_354444934.1">
    <property type="nucleotide sequence ID" value="NZ_JBEPSH010000006.1"/>
</dbReference>
<feature type="compositionally biased region" description="Polar residues" evidence="1">
    <location>
        <begin position="29"/>
        <end position="41"/>
    </location>
</feature>
<gene>
    <name evidence="2" type="ORF">ABIE13_003148</name>
</gene>
<sequence>MLFLLSCLCGNNSSASSERPSLTPRAPDTSGSPAPQSQLSRAKSAAIGQTGVSDGLYQDRQQSAPDFGESPRAESSFMDMSVVVIPEGEFSEDELSESDASSISQTAPHRKAVTFNRKAAVREFEGMRWEGGISSGDVQSAPDHVALGRDSIEAGAIACRKFMASARHWVDVLESKKSQERALSDAGAQPTTPLARARETPVPEMGVEGFLSLQALLDVIEDSSPVMTARRIFADARSQVSEGEGTADRGPIPAMEFLCEELFDLVEAMFDLKETLDYLRQEGTQHPHQKVVERLVNRIVTNEGLGEVDGVEAPHFPQAPIVSMSVVDDPKRVGDSVQAQSWVSFAGDETTVSHSLAPILIWGEFLAGLGDLAVQIAEGAAPSEVPEDTWVKVLRN</sequence>
<reference evidence="2 3" key="1">
    <citation type="submission" date="2024-06" db="EMBL/GenBank/DDBJ databases">
        <title>Sorghum-associated microbial communities from plants grown in Nebraska, USA.</title>
        <authorList>
            <person name="Schachtman D."/>
        </authorList>
    </citation>
    <scope>NUCLEOTIDE SEQUENCE [LARGE SCALE GENOMIC DNA]</scope>
    <source>
        <strain evidence="2 3">2709</strain>
    </source>
</reference>
<dbReference type="Proteomes" id="UP001549320">
    <property type="component" value="Unassembled WGS sequence"/>
</dbReference>
<accession>A0ABV2QAR5</accession>